<protein>
    <recommendedName>
        <fullName evidence="8">Phosphatidylglycerol--prolipoprotein diacylglyceryl transferase</fullName>
        <ecNumber evidence="8">2.5.1.145</ecNumber>
    </recommendedName>
</protein>
<sequence>MAIQLPQFSLFGLTLHPAVHWYGVMYLLGFGLAWWLGRRRIRAGRLPSVDETGFGDLMFYGMLGVILGGRLGYILFYDLPAYIAQPLQVFKIWEGGMSFHGGLLGVCVATWWWARRRKLHFFDAIDFVAPLVPPGLGLGRLGNFINGELWGKYTEGGWGVVFPHAEATLAGLSPAQLQAQLASGALDRYARHPSPLYQALLEGVVLFAALWWYSRRPRPRYAVAGVFAVLYGVFRFAVEFVRVPDPQLGYLAFGWLTMGQLLSLPLVAVGLFWLWLSRRSPTLQPQPATAAKD</sequence>
<comment type="similarity">
    <text evidence="1 8">Belongs to the Lgt family.</text>
</comment>
<evidence type="ECO:0000256" key="5">
    <source>
        <dbReference type="ARBA" id="ARBA00022692"/>
    </source>
</evidence>
<evidence type="ECO:0000256" key="3">
    <source>
        <dbReference type="ARBA" id="ARBA00022519"/>
    </source>
</evidence>
<dbReference type="Pfam" id="PF01790">
    <property type="entry name" value="LGT"/>
    <property type="match status" value="1"/>
</dbReference>
<dbReference type="EMBL" id="QVPD01000010">
    <property type="protein sequence ID" value="RFP59845.1"/>
    <property type="molecule type" value="Genomic_DNA"/>
</dbReference>
<organism evidence="9 10">
    <name type="scientific">Cognatiluteimonas weifangensis</name>
    <dbReference type="NCBI Taxonomy" id="2303539"/>
    <lineage>
        <taxon>Bacteria</taxon>
        <taxon>Pseudomonadati</taxon>
        <taxon>Pseudomonadota</taxon>
        <taxon>Gammaproteobacteria</taxon>
        <taxon>Lysobacterales</taxon>
        <taxon>Lysobacteraceae</taxon>
        <taxon>Cognatiluteimonas</taxon>
    </lineage>
</organism>
<evidence type="ECO:0000256" key="7">
    <source>
        <dbReference type="ARBA" id="ARBA00023136"/>
    </source>
</evidence>
<comment type="pathway">
    <text evidence="8">Protein modification; lipoprotein biosynthesis (diacylglyceryl transfer).</text>
</comment>
<keyword evidence="6 8" id="KW-1133">Transmembrane helix</keyword>
<comment type="function">
    <text evidence="8">Catalyzes the transfer of the diacylglyceryl group from phosphatidylglycerol to the sulfhydryl group of the N-terminal cysteine of a prolipoprotein, the first step in the formation of mature lipoproteins.</text>
</comment>
<keyword evidence="9" id="KW-0449">Lipoprotein</keyword>
<keyword evidence="3" id="KW-0997">Cell inner membrane</keyword>
<dbReference type="HAMAP" id="MF_01147">
    <property type="entry name" value="Lgt"/>
    <property type="match status" value="1"/>
</dbReference>
<dbReference type="NCBIfam" id="TIGR00544">
    <property type="entry name" value="lgt"/>
    <property type="match status" value="1"/>
</dbReference>
<dbReference type="PROSITE" id="PS01311">
    <property type="entry name" value="LGT"/>
    <property type="match status" value="1"/>
</dbReference>
<evidence type="ECO:0000313" key="9">
    <source>
        <dbReference type="EMBL" id="RFP59845.1"/>
    </source>
</evidence>
<proteinExistence type="inferred from homology"/>
<dbReference type="GO" id="GO:0008961">
    <property type="term" value="F:phosphatidylglycerol-prolipoprotein diacylglyceryl transferase activity"/>
    <property type="evidence" value="ECO:0007669"/>
    <property type="project" value="UniProtKB-UniRule"/>
</dbReference>
<evidence type="ECO:0000256" key="4">
    <source>
        <dbReference type="ARBA" id="ARBA00022679"/>
    </source>
</evidence>
<dbReference type="AlphaFoldDB" id="A0A372DJT6"/>
<comment type="subcellular location">
    <subcellularLocation>
        <location evidence="8">Cell membrane</location>
        <topology evidence="8">Multi-pass membrane protein</topology>
    </subcellularLocation>
</comment>
<reference evidence="9 10" key="1">
    <citation type="submission" date="2018-08" db="EMBL/GenBank/DDBJ databases">
        <title>Lysobacter weifangensis sp. nov., a new member of the family 'Xanthomonadaceae', isolated from soil in a farmland.</title>
        <authorList>
            <person name="Zhao H."/>
        </authorList>
    </citation>
    <scope>NUCLEOTIDE SEQUENCE [LARGE SCALE GENOMIC DNA]</scope>
    <source>
        <strain evidence="9 10">WF-2</strain>
    </source>
</reference>
<keyword evidence="4 8" id="KW-0808">Transferase</keyword>
<feature type="transmembrane region" description="Helical" evidence="8">
    <location>
        <begin position="220"/>
        <end position="238"/>
    </location>
</feature>
<keyword evidence="10" id="KW-1185">Reference proteome</keyword>
<dbReference type="UniPathway" id="UPA00664"/>
<dbReference type="EC" id="2.5.1.145" evidence="8"/>
<evidence type="ECO:0000256" key="8">
    <source>
        <dbReference type="HAMAP-Rule" id="MF_01147"/>
    </source>
</evidence>
<keyword evidence="7 8" id="KW-0472">Membrane</keyword>
<feature type="transmembrane region" description="Helical" evidence="8">
    <location>
        <begin position="97"/>
        <end position="114"/>
    </location>
</feature>
<evidence type="ECO:0000256" key="1">
    <source>
        <dbReference type="ARBA" id="ARBA00007150"/>
    </source>
</evidence>
<dbReference type="InterPro" id="IPR001640">
    <property type="entry name" value="Lgt"/>
</dbReference>
<keyword evidence="2 8" id="KW-1003">Cell membrane</keyword>
<feature type="transmembrane region" description="Helical" evidence="8">
    <location>
        <begin position="20"/>
        <end position="37"/>
    </location>
</feature>
<dbReference type="GO" id="GO:0042158">
    <property type="term" value="P:lipoprotein biosynthetic process"/>
    <property type="evidence" value="ECO:0007669"/>
    <property type="project" value="UniProtKB-UniRule"/>
</dbReference>
<dbReference type="OrthoDB" id="871140at2"/>
<evidence type="ECO:0000313" key="10">
    <source>
        <dbReference type="Proteomes" id="UP000262917"/>
    </source>
</evidence>
<comment type="catalytic activity">
    <reaction evidence="8">
        <text>L-cysteinyl-[prolipoprotein] + a 1,2-diacyl-sn-glycero-3-phospho-(1'-sn-glycerol) = an S-1,2-diacyl-sn-glyceryl-L-cysteinyl-[prolipoprotein] + sn-glycerol 1-phosphate + H(+)</text>
        <dbReference type="Rhea" id="RHEA:56712"/>
        <dbReference type="Rhea" id="RHEA-COMP:14679"/>
        <dbReference type="Rhea" id="RHEA-COMP:14680"/>
        <dbReference type="ChEBI" id="CHEBI:15378"/>
        <dbReference type="ChEBI" id="CHEBI:29950"/>
        <dbReference type="ChEBI" id="CHEBI:57685"/>
        <dbReference type="ChEBI" id="CHEBI:64716"/>
        <dbReference type="ChEBI" id="CHEBI:140658"/>
        <dbReference type="EC" id="2.5.1.145"/>
    </reaction>
</comment>
<feature type="binding site" evidence="8">
    <location>
        <position position="140"/>
    </location>
    <ligand>
        <name>a 1,2-diacyl-sn-glycero-3-phospho-(1'-sn-glycerol)</name>
        <dbReference type="ChEBI" id="CHEBI:64716"/>
    </ligand>
</feature>
<feature type="transmembrane region" description="Helical" evidence="8">
    <location>
        <begin position="57"/>
        <end position="77"/>
    </location>
</feature>
<dbReference type="PANTHER" id="PTHR30589">
    <property type="entry name" value="PROLIPOPROTEIN DIACYLGLYCERYL TRANSFERASE"/>
    <property type="match status" value="1"/>
</dbReference>
<dbReference type="GO" id="GO:0005886">
    <property type="term" value="C:plasma membrane"/>
    <property type="evidence" value="ECO:0007669"/>
    <property type="project" value="UniProtKB-SubCell"/>
</dbReference>
<feature type="transmembrane region" description="Helical" evidence="8">
    <location>
        <begin position="250"/>
        <end position="276"/>
    </location>
</feature>
<evidence type="ECO:0000256" key="6">
    <source>
        <dbReference type="ARBA" id="ARBA00022989"/>
    </source>
</evidence>
<keyword evidence="5 8" id="KW-0812">Transmembrane</keyword>
<evidence type="ECO:0000256" key="2">
    <source>
        <dbReference type="ARBA" id="ARBA00022475"/>
    </source>
</evidence>
<comment type="caution">
    <text evidence="9">The sequence shown here is derived from an EMBL/GenBank/DDBJ whole genome shotgun (WGS) entry which is preliminary data.</text>
</comment>
<dbReference type="PANTHER" id="PTHR30589:SF0">
    <property type="entry name" value="PHOSPHATIDYLGLYCEROL--PROLIPOPROTEIN DIACYLGLYCERYL TRANSFERASE"/>
    <property type="match status" value="1"/>
</dbReference>
<name>A0A372DJT6_9GAMM</name>
<dbReference type="Proteomes" id="UP000262917">
    <property type="component" value="Unassembled WGS sequence"/>
</dbReference>
<accession>A0A372DJT6</accession>
<gene>
    <name evidence="8" type="primary">lgt</name>
    <name evidence="9" type="ORF">D0Y53_09810</name>
</gene>